<protein>
    <submittedName>
        <fullName evidence="1">Uncharacterized protein</fullName>
    </submittedName>
</protein>
<proteinExistence type="predicted"/>
<dbReference type="SUPFAM" id="SSF109709">
    <property type="entry name" value="KorB DNA-binding domain-like"/>
    <property type="match status" value="1"/>
</dbReference>
<dbReference type="EMBL" id="JBGEWD010000003">
    <property type="protein sequence ID" value="MEY7999666.1"/>
    <property type="molecule type" value="Genomic_DNA"/>
</dbReference>
<gene>
    <name evidence="1" type="ORF">AB8U03_05505</name>
</gene>
<comment type="caution">
    <text evidence="1">The sequence shown here is derived from an EMBL/GenBank/DDBJ whole genome shotgun (WGS) entry which is preliminary data.</text>
</comment>
<dbReference type="RefSeq" id="WP_369703546.1">
    <property type="nucleotide sequence ID" value="NZ_JBGEWD010000003.1"/>
</dbReference>
<evidence type="ECO:0000313" key="1">
    <source>
        <dbReference type="EMBL" id="MEY7999666.1"/>
    </source>
</evidence>
<organism evidence="1 2">
    <name type="scientific">Clostridium moutaii</name>
    <dbReference type="NCBI Taxonomy" id="3240932"/>
    <lineage>
        <taxon>Bacteria</taxon>
        <taxon>Bacillati</taxon>
        <taxon>Bacillota</taxon>
        <taxon>Clostridia</taxon>
        <taxon>Eubacteriales</taxon>
        <taxon>Clostridiaceae</taxon>
        <taxon>Clostridium</taxon>
    </lineage>
</organism>
<dbReference type="Gene3D" id="1.10.10.2830">
    <property type="match status" value="1"/>
</dbReference>
<dbReference type="Proteomes" id="UP001564657">
    <property type="component" value="Unassembled WGS sequence"/>
</dbReference>
<name>A0ABV4BPH3_9CLOT</name>
<keyword evidence="2" id="KW-1185">Reference proteome</keyword>
<reference evidence="1 2" key="1">
    <citation type="submission" date="2024-08" db="EMBL/GenBank/DDBJ databases">
        <title>Clostridium lapicellarii sp. nov., and Clostridium renhuaiense sp. nov., two species isolated from the mud in a fermentation cellar used for producing sauce-flavour Chinese liquors.</title>
        <authorList>
            <person name="Yang F."/>
            <person name="Wang H."/>
            <person name="Chen L.Q."/>
            <person name="Zhou N."/>
            <person name="Lu J.J."/>
            <person name="Pu X.X."/>
            <person name="Wan B."/>
            <person name="Wang L."/>
            <person name="Liu S.J."/>
        </authorList>
    </citation>
    <scope>NUCLEOTIDE SEQUENCE [LARGE SCALE GENOMIC DNA]</scope>
    <source>
        <strain evidence="1 2">MT-5</strain>
    </source>
</reference>
<sequence length="100" mass="11665">MELKRIYGITHGGSRRQIVSLKPQSDIAKQLGIDVKTMQRLKKLQTLSPELQQLIEDGSVKYTTALNVWTKLSPDEQHKFFNQNFYIPEVYHFKVSIFIL</sequence>
<evidence type="ECO:0000313" key="2">
    <source>
        <dbReference type="Proteomes" id="UP001564657"/>
    </source>
</evidence>
<accession>A0ABV4BPH3</accession>